<proteinExistence type="predicted"/>
<name>A0ABN2NDQ8_9PSEU</name>
<dbReference type="EMBL" id="BAAAQK010000019">
    <property type="protein sequence ID" value="GAA1864666.1"/>
    <property type="molecule type" value="Genomic_DNA"/>
</dbReference>
<reference evidence="1 2" key="1">
    <citation type="journal article" date="2019" name="Int. J. Syst. Evol. Microbiol.">
        <title>The Global Catalogue of Microorganisms (GCM) 10K type strain sequencing project: providing services to taxonomists for standard genome sequencing and annotation.</title>
        <authorList>
            <consortium name="The Broad Institute Genomics Platform"/>
            <consortium name="The Broad Institute Genome Sequencing Center for Infectious Disease"/>
            <person name="Wu L."/>
            <person name="Ma J."/>
        </authorList>
    </citation>
    <scope>NUCLEOTIDE SEQUENCE [LARGE SCALE GENOMIC DNA]</scope>
    <source>
        <strain evidence="1 2">JCM 16009</strain>
    </source>
</reference>
<dbReference type="RefSeq" id="WP_344422165.1">
    <property type="nucleotide sequence ID" value="NZ_BAAAQK010000019.1"/>
</dbReference>
<comment type="caution">
    <text evidence="1">The sequence shown here is derived from an EMBL/GenBank/DDBJ whole genome shotgun (WGS) entry which is preliminary data.</text>
</comment>
<sequence>MNLFSDMLTVAGACAGILLVVVLFLTPAIADLADRAGRRRLPGDAVGSLPATADTDDAEILALVEAVREPAPVALPAPRGTVLQIPAQSPQRQAVRELALPLQRRATAPVIPFQRSLSTVSRDS</sequence>
<accession>A0ABN2NDQ8</accession>
<dbReference type="Proteomes" id="UP001500449">
    <property type="component" value="Unassembled WGS sequence"/>
</dbReference>
<evidence type="ECO:0000313" key="2">
    <source>
        <dbReference type="Proteomes" id="UP001500449"/>
    </source>
</evidence>
<protein>
    <submittedName>
        <fullName evidence="1">Uncharacterized protein</fullName>
    </submittedName>
</protein>
<gene>
    <name evidence="1" type="ORF">GCM10009836_51270</name>
</gene>
<keyword evidence="2" id="KW-1185">Reference proteome</keyword>
<evidence type="ECO:0000313" key="1">
    <source>
        <dbReference type="EMBL" id="GAA1864666.1"/>
    </source>
</evidence>
<organism evidence="1 2">
    <name type="scientific">Pseudonocardia ailaonensis</name>
    <dbReference type="NCBI Taxonomy" id="367279"/>
    <lineage>
        <taxon>Bacteria</taxon>
        <taxon>Bacillati</taxon>
        <taxon>Actinomycetota</taxon>
        <taxon>Actinomycetes</taxon>
        <taxon>Pseudonocardiales</taxon>
        <taxon>Pseudonocardiaceae</taxon>
        <taxon>Pseudonocardia</taxon>
    </lineage>
</organism>